<reference evidence="1 2" key="1">
    <citation type="journal article" name="Sci. Rep.">
        <title>Telomere-to-telomere assembled and centromere annotated genomes of the two main subspecies of the button mushroom Agaricus bisporus reveal especially polymorphic chromosome ends.</title>
        <authorList>
            <person name="Sonnenberg A.S.M."/>
            <person name="Sedaghat-Telgerd N."/>
            <person name="Lavrijssen B."/>
            <person name="Ohm R.A."/>
            <person name="Hendrickx P.M."/>
            <person name="Scholtmeijer K."/>
            <person name="Baars J.J.P."/>
            <person name="van Peer A."/>
        </authorList>
    </citation>
    <scope>NUCLEOTIDE SEQUENCE [LARGE SCALE GENOMIC DNA]</scope>
    <source>
        <strain evidence="1 2">H119_p4</strain>
    </source>
</reference>
<organism evidence="1 2">
    <name type="scientific">Agaricus bisporus var. burnettii</name>
    <dbReference type="NCBI Taxonomy" id="192524"/>
    <lineage>
        <taxon>Eukaryota</taxon>
        <taxon>Fungi</taxon>
        <taxon>Dikarya</taxon>
        <taxon>Basidiomycota</taxon>
        <taxon>Agaricomycotina</taxon>
        <taxon>Agaricomycetes</taxon>
        <taxon>Agaricomycetidae</taxon>
        <taxon>Agaricales</taxon>
        <taxon>Agaricineae</taxon>
        <taxon>Agaricaceae</taxon>
        <taxon>Agaricus</taxon>
    </lineage>
</organism>
<dbReference type="Proteomes" id="UP000629468">
    <property type="component" value="Unassembled WGS sequence"/>
</dbReference>
<gene>
    <name evidence="1" type="ORF">Agabi119p4_6137</name>
</gene>
<comment type="caution">
    <text evidence="1">The sequence shown here is derived from an EMBL/GenBank/DDBJ whole genome shotgun (WGS) entry which is preliminary data.</text>
</comment>
<evidence type="ECO:0000313" key="1">
    <source>
        <dbReference type="EMBL" id="KAF7771826.1"/>
    </source>
</evidence>
<dbReference type="AlphaFoldDB" id="A0A8H7KGB6"/>
<accession>A0A8H7KGB6</accession>
<protein>
    <submittedName>
        <fullName evidence="1">Uncharacterized protein</fullName>
    </submittedName>
</protein>
<name>A0A8H7KGB6_AGABI</name>
<dbReference type="EMBL" id="JABXXO010000008">
    <property type="protein sequence ID" value="KAF7771826.1"/>
    <property type="molecule type" value="Genomic_DNA"/>
</dbReference>
<proteinExistence type="predicted"/>
<sequence length="116" mass="12624">MVLECIAISLIPDQATGNLKTMNPLAYVDISRPSHPNLRGAFLDDETGDINEAIIGVRLEPSQDLGSTTKSSSPSNLYTPAAPYETHFQIHCAAFQSRDKDKMNFRCGEIAPNSEG</sequence>
<evidence type="ECO:0000313" key="2">
    <source>
        <dbReference type="Proteomes" id="UP000629468"/>
    </source>
</evidence>